<dbReference type="InterPro" id="IPR056748">
    <property type="entry name" value="VPS13-like_C"/>
</dbReference>
<evidence type="ECO:0000256" key="4">
    <source>
        <dbReference type="SAM" id="MobiDB-lite"/>
    </source>
</evidence>
<comment type="similarity">
    <text evidence="1">Belongs to the VPS13 family.</text>
</comment>
<evidence type="ECO:0000259" key="5">
    <source>
        <dbReference type="PROSITE" id="PS50003"/>
    </source>
</evidence>
<dbReference type="PROSITE" id="PS50003">
    <property type="entry name" value="PH_DOMAIN"/>
    <property type="match status" value="1"/>
</dbReference>
<evidence type="ECO:0000256" key="1">
    <source>
        <dbReference type="ARBA" id="ARBA00006545"/>
    </source>
</evidence>
<evidence type="ECO:0000256" key="2">
    <source>
        <dbReference type="ARBA" id="ARBA00022448"/>
    </source>
</evidence>
<feature type="compositionally biased region" description="Polar residues" evidence="4">
    <location>
        <begin position="3626"/>
        <end position="3649"/>
    </location>
</feature>
<dbReference type="InterPro" id="IPR009291">
    <property type="entry name" value="Vps62"/>
</dbReference>
<gene>
    <name evidence="6" type="ORF">TanjilG_07443</name>
</gene>
<dbReference type="SMART" id="SM00233">
    <property type="entry name" value="PH"/>
    <property type="match status" value="1"/>
</dbReference>
<keyword evidence="3" id="KW-0445">Lipid transport</keyword>
<evidence type="ECO:0000313" key="6">
    <source>
        <dbReference type="EMBL" id="OIV95287.1"/>
    </source>
</evidence>
<keyword evidence="7" id="KW-1185">Reference proteome</keyword>
<sequence>MFEAHVLHLLRRYLGEYVHGLSAEALRISVWKGDVVLKDLKLKAEALNALKLPVTVKAGFVGTITLKVPWKSLGKEPVIVLIDRVFVLAHPAPDSRTIKEEDREKLFQAKLQQIEPSSGNSWLSSLISTIIGNLKISISNVHIRYEDAVSNPGHPFSSGVTLAKLAAVTMDEQGNETFDTSGALDRLRKIFGDGINESTDDHKLVSKWAMNRTYLVYPINAVLQYHRLGNQERINPEIPFEKVSLVLTDVSLTLTEAQYHDWIKLLEVVSRYKIYMEVSHLRPTVPISKAPHLWWQYAAHAMQQQKMCYRLSWDQIRHLCQRRRRYIQLYVASLQHSAHVNLTEIREIEKDLDSKVILLWRLLAHAKIESVKSKVAAEERRIKKKSWFSFSWGADAEEASLDDASEGPQLTEERLTKEEWQAINKLLSYQPDEELIVRSANDMQSMVQFLVTVSIGQAAARIINVNQMEIVCSRFEQLQVSTKFKHRSVYCDVLLKFYGLSAPEGSLTQVLMESIDRVLEFVKRSKAVSPTVALETATALQETQYDEQRQNLYSRFYIAGRDIAAFFTDCGSDFGRCSLVKPNYDSQMINSPIAEIVENVYSLIDRCGMAVLVNQIKIPHPRYPSTRISIQVPNLSIHFSSERYFRIMELLNILYKTMETYSLSTADSFEAKLTARSPSDLATDGRILVWKVLSQIFVKVAVTSEGIGNSVATWHPCFLVLSGSYLYIFESANSQSYQRYLSMAGRQVLDVPPSSIGGSSFCIAVSVRGLDIQKSLESSSTWILDFREEDEKASWLKGLIQATYQASAPPSVNVLSDREGAAASYSVLTTTNPKAADIVISGAVVETKLFIYGKVGDTIVGKQDESLILEVVADGGKVNVILADGDLTVKMKLHSLKIKDELLGCLSGAPRYLAVSVLKNETVSSSPGSFDSHGKDATLEFPEDDDSFMDALSEFISQADGGNHVHDMDLDQQGLLGISTDFESLENLIHEKEIDTGKSTPHEIYYEAEGSDHSNFVSVSFSTRSSGSPDYDGIDTQMSIRMSKLEFFCNRPTIVALISFGLDISSGNNVTSHTDIAATSLEGSLVKKEKTDEKGRVKGLLGFGKERVIFYLNMNVDSVTIFLNKEDDSQLATLIQESFIMDLKFKFISYGAEDDDYEGYDYSLQGHLSAVRIVFLYRFVQEITVYFMELASPHTEEAIKLVDKVGGFEWLIQKYEIDGATALKLDLALDTPIIVVPRNSISKDFIQLDLGKLHIKNEFSWHGSREDDPSAVHIDLLHAQAITIKIISLFLTAIKLQILGINMSVGIDGCLGKSMVREGQGFDIFVRRSLRDVFRKVPTFSLEVKLDSLHGIMSDKEYQVILDCTYMNLAEEPRLPASFRGGKSDSKDTIKLLVDKVNMNSQLLLSQTVTIIAVVVNNALLELCNGPDGESPLAHIALEGLWVSYRMTSLSERDLFVTIPKFSILDVRPDTKPEMRLMLGSSSDASKHTVTGKVPFPFNPASFRRTSSEARVEIDMPISTMFLMDYRWRMSSQSFVIRVQQPRVLVVPDFLLAVAEFFVPSLGALTGREEMMDPKNDPISRNSSIMLMESVYKQTEDVVHLSPSKQLVADCVGIDEYTYDGCGKTIYLSVETDAKEVRSTRFRPIIVIGHSKRLRFINVKIENGSLLRKYTYLSYDSSYSISIEDGVDIVLHDKFPSADEESLMNQTSCTSVYSESEASGTESFSFETQVVSSELTFYDGSKSFLDDSSYGEKLIRAKLDMSFMPIPPSQAVMAVCNTYDRVRKPVDFYLIGSFLDIQGHGEGEGHSVADSDCSLWMPIAPSGYTALGCVAHVGNQPPPNHVVYCLRSDLVTSAKYSDCLFNIPPNNQFTLGFSIWRLDNAIGSFLAHSSTGCPLYDKCYNLNHLLVWNSNRAPLIGSVPDFNSDHENNDQQTSKSVNTSGWDILKSISKATNCYMSTPNFERIWWDKGSDLRRPVSIWRPIARRGYAVVGDCITEGVEPPALGIIFKNDNPDISSKPVQFTKVSHIVGKGVEEVFFWFETYDNTAQAPLGLGKRVRISATSILNVNVSAANLESFVGSILSWRRQLELEQKASRLNTGVGGPKSKGDNATFSALDEDDLQTVILENKLGCDIFVKKAEHDEDIVDKLHHDDCTSVWIPPPRFSDRLNVADESREARYYIAVQMLEAKVGLPIVDDGNSHNFFCALRLVIDSQASEQQKLFPQSARTKCVKPVVSRINGWDEGTVKWNELFIFEVPRKVEQSNVGAMQNGRLFVSTSYFERNTIAKIQKDLENENVVDRDIGFWVGLSPEGKWESVRSLLPLSVVPKSLNNEYIGMEVVMKNGKKHAVFRSLVTVVNDSDVVLNILTSHASHGTDPLLGANSTSTAVEEVFQNQCYSSSGWGNDWPAVHLDNPGHWSTRDFSYSSKDFFEPPLPPGWKWASGWSIDKFQYVDKEGWAYGPDLKNLKWPPTSSKFSTKSASDNVRRRRWICTRETISEEGIECLHSGASTVHPRASAVLSWRSTSKDSNQYLQVRPNFNSSQPSYSWGRAVAVGSSYIYSKDNLLDPGSRQNSVTHSCSLKLNELEKKDILLCCNPSSGSKQLWFSVGSDATVLNTALNVPVYDWKISINSPMKLENRLPCPAEFSILEKTKEGNCVERHHGVISSRQSVHIYSADIQKPVYLTLFVQGGWVMEKVDSILVLDPSFSNRFSYFWMVNRQSRRKLRVSIEHDMGGTSAAQKTLRIFVPYWIVNDSSLALAYRVVEVEPLESAEVDSAHLSRAVKSAKTALKSPIISMDRRHSTSRRNLQVLEVIEDNSPLPSMLSPQDYAGRSGVTMFQSQKDTYLSPRERIDVKAFNSDGSYYKLSALLNMTSDRTKVVHFQPHTMFVNRVGCSLCLQQCDSQSVVWIHPTDPPKPFEWQSSIKVELLKGPLFMQLRVDGYKWSTPFSVSYEGVMRINLKKDDGDDSMQLRVAVRSGAKRSRFEVIFRPNSLSSPYRIENRCMLLPIHFRQVDGVGDSWQLLLPNSAASFLWEDLGRRRLLELFVDGTDPRQSLKYDIDEISDHEPISTAGGPTRALRVTIIKEEKINVVKISDWMPETETAGVLGRRNLSSMSDNQKQQLTTSEFHINFDLAELGISVIDHTPEEILYMSVENLVLAYSTGLGSGISRFKLRMTGLQVDNQLPLTPMPVLFRPQKAVAETDYILKCSVTMQSNGSLDLCVYPYIGLHGPESSSAFLVNIHEPVIWRLHEMVQQVKLGRLYDSQITAASVDPIIQIGVLNMSEVRLRVSMAMSPSQRPRGVLGFWASLMTALGNTENMPVRINQRFHENITMRQSAMISMAISNARKDLLGQPLQLLSGVDILGNASSALGHMSKGVAALSMDKKFIQSRQRQENKGVEDFGDVIREGGGAFAKGLFRGVTGILTKPLEGAKTSGVEGFVQGVGKGIIGVAAQPVSGVLDLLSKTTEGANAMRMKIASAITSDEQLLRRRLPRVISGDNLLRLYDEYKAQGQVDLFKVRGKFALTDAYEDHFMLPKGKILMVTHRRVILLQSRSMDMKENVRFIKCTPESHQALEVYSSIEHALSTYGPGASKGILKNKVTKPYSPFAADGPSSSVDLIAKDGASVWSPQQMPGSAPLSSTFGSRTDPND</sequence>
<dbReference type="EMBL" id="CM007376">
    <property type="protein sequence ID" value="OIV95287.1"/>
    <property type="molecule type" value="Genomic_DNA"/>
</dbReference>
<evidence type="ECO:0000256" key="3">
    <source>
        <dbReference type="ARBA" id="ARBA00023055"/>
    </source>
</evidence>
<dbReference type="Proteomes" id="UP000188354">
    <property type="component" value="Chromosome LG16"/>
</dbReference>
<dbReference type="Pfam" id="PF12624">
    <property type="entry name" value="VPS13_N"/>
    <property type="match status" value="2"/>
</dbReference>
<feature type="region of interest" description="Disordered" evidence="4">
    <location>
        <begin position="3625"/>
        <end position="3649"/>
    </location>
</feature>
<evidence type="ECO:0000313" key="7">
    <source>
        <dbReference type="Proteomes" id="UP000188354"/>
    </source>
</evidence>
<dbReference type="Gene3D" id="2.30.29.30">
    <property type="entry name" value="Pleckstrin-homology domain (PH domain)/Phosphotyrosine-binding domain (PTB)"/>
    <property type="match status" value="1"/>
</dbReference>
<dbReference type="PANTHER" id="PTHR45523">
    <property type="entry name" value="TETRATRICOPEPTIDE REPEAT (TPR)-CONTAINING PROTEIN-RELATED"/>
    <property type="match status" value="1"/>
</dbReference>
<dbReference type="Pfam" id="PF00169">
    <property type="entry name" value="PH"/>
    <property type="match status" value="1"/>
</dbReference>
<reference evidence="6 7" key="1">
    <citation type="journal article" date="2017" name="Plant Biotechnol. J.">
        <title>A comprehensive draft genome sequence for lupin (Lupinus angustifolius), an emerging health food: insights into plant-microbe interactions and legume evolution.</title>
        <authorList>
            <person name="Hane J.K."/>
            <person name="Ming Y."/>
            <person name="Kamphuis L.G."/>
            <person name="Nelson M.N."/>
            <person name="Garg G."/>
            <person name="Atkins C.A."/>
            <person name="Bayer P.E."/>
            <person name="Bravo A."/>
            <person name="Bringans S."/>
            <person name="Cannon S."/>
            <person name="Edwards D."/>
            <person name="Foley R."/>
            <person name="Gao L.L."/>
            <person name="Harrison M.J."/>
            <person name="Huang W."/>
            <person name="Hurgobin B."/>
            <person name="Li S."/>
            <person name="Liu C.W."/>
            <person name="McGrath A."/>
            <person name="Morahan G."/>
            <person name="Murray J."/>
            <person name="Weller J."/>
            <person name="Jian J."/>
            <person name="Singh K.B."/>
        </authorList>
    </citation>
    <scope>NUCLEOTIDE SEQUENCE [LARGE SCALE GENOMIC DNA]</scope>
    <source>
        <strain evidence="7">cv. Tanjil</strain>
        <tissue evidence="6">Whole plant</tissue>
    </source>
</reference>
<dbReference type="Gramene" id="OIV95287">
    <property type="protein sequence ID" value="OIV95287"/>
    <property type="gene ID" value="TanjilG_07443"/>
</dbReference>
<keyword evidence="2" id="KW-0813">Transport</keyword>
<feature type="domain" description="PH" evidence="5">
    <location>
        <begin position="701"/>
        <end position="804"/>
    </location>
</feature>
<dbReference type="InterPro" id="IPR026854">
    <property type="entry name" value="VPS13_N"/>
</dbReference>
<protein>
    <recommendedName>
        <fullName evidence="5">PH domain-containing protein</fullName>
    </recommendedName>
</protein>
<dbReference type="GO" id="GO:0006869">
    <property type="term" value="P:lipid transport"/>
    <property type="evidence" value="ECO:0007669"/>
    <property type="project" value="UniProtKB-KW"/>
</dbReference>
<dbReference type="InterPro" id="IPR011993">
    <property type="entry name" value="PH-like_dom_sf"/>
</dbReference>
<name>A0A4P1QUQ2_LUPAN</name>
<dbReference type="InterPro" id="IPR001849">
    <property type="entry name" value="PH_domain"/>
</dbReference>
<proteinExistence type="inferred from homology"/>
<dbReference type="Pfam" id="PF25037">
    <property type="entry name" value="VPS13_C"/>
    <property type="match status" value="1"/>
</dbReference>
<dbReference type="Pfam" id="PF06101">
    <property type="entry name" value="Vps62"/>
    <property type="match status" value="1"/>
</dbReference>
<organism evidence="6 7">
    <name type="scientific">Lupinus angustifolius</name>
    <name type="common">Narrow-leaved blue lupine</name>
    <dbReference type="NCBI Taxonomy" id="3871"/>
    <lineage>
        <taxon>Eukaryota</taxon>
        <taxon>Viridiplantae</taxon>
        <taxon>Streptophyta</taxon>
        <taxon>Embryophyta</taxon>
        <taxon>Tracheophyta</taxon>
        <taxon>Spermatophyta</taxon>
        <taxon>Magnoliopsida</taxon>
        <taxon>eudicotyledons</taxon>
        <taxon>Gunneridae</taxon>
        <taxon>Pentapetalae</taxon>
        <taxon>rosids</taxon>
        <taxon>fabids</taxon>
        <taxon>Fabales</taxon>
        <taxon>Fabaceae</taxon>
        <taxon>Papilionoideae</taxon>
        <taxon>50 kb inversion clade</taxon>
        <taxon>genistoids sensu lato</taxon>
        <taxon>core genistoids</taxon>
        <taxon>Genisteae</taxon>
        <taxon>Lupinus</taxon>
    </lineage>
</organism>
<accession>A0A4P1QUQ2</accession>
<dbReference type="PANTHER" id="PTHR45523:SF2">
    <property type="entry name" value="OS02G0470600 PROTEIN"/>
    <property type="match status" value="1"/>
</dbReference>
<dbReference type="SUPFAM" id="SSF50729">
    <property type="entry name" value="PH domain-like"/>
    <property type="match status" value="1"/>
</dbReference>
<dbReference type="InterPro" id="IPR009543">
    <property type="entry name" value="VPS13_VAB"/>
</dbReference>
<dbReference type="Pfam" id="PF25036">
    <property type="entry name" value="VPS13_VAB"/>
    <property type="match status" value="1"/>
</dbReference>
<dbReference type="STRING" id="3871.A0A4P1QUQ2"/>